<keyword evidence="1" id="KW-0812">Transmembrane</keyword>
<keyword evidence="1" id="KW-1133">Transmembrane helix</keyword>
<feature type="transmembrane region" description="Helical" evidence="1">
    <location>
        <begin position="84"/>
        <end position="103"/>
    </location>
</feature>
<evidence type="ECO:0000313" key="2">
    <source>
        <dbReference type="EMBL" id="MBS2968824.1"/>
    </source>
</evidence>
<evidence type="ECO:0000313" key="3">
    <source>
        <dbReference type="Proteomes" id="UP000682403"/>
    </source>
</evidence>
<gene>
    <name evidence="2" type="ORF">J9317_08645</name>
</gene>
<protein>
    <submittedName>
        <fullName evidence="2">Uncharacterized protein</fullName>
    </submittedName>
</protein>
<feature type="transmembrane region" description="Helical" evidence="1">
    <location>
        <begin position="7"/>
        <end position="32"/>
    </location>
</feature>
<accession>A0ABS5LEJ9</accession>
<feature type="transmembrane region" description="Helical" evidence="1">
    <location>
        <begin position="52"/>
        <end position="72"/>
    </location>
</feature>
<name>A0ABS5LEJ9_9BACI</name>
<dbReference type="EMBL" id="JAGVRK010000001">
    <property type="protein sequence ID" value="MBS2968824.1"/>
    <property type="molecule type" value="Genomic_DNA"/>
</dbReference>
<feature type="transmembrane region" description="Helical" evidence="1">
    <location>
        <begin position="115"/>
        <end position="137"/>
    </location>
</feature>
<evidence type="ECO:0000256" key="1">
    <source>
        <dbReference type="SAM" id="Phobius"/>
    </source>
</evidence>
<reference evidence="2 3" key="1">
    <citation type="submission" date="2021-04" db="EMBL/GenBank/DDBJ databases">
        <title>Metabacillus sp. strain KIGAM252 whole genome sequence.</title>
        <authorList>
            <person name="Seo M.-J."/>
            <person name="Cho E.-S."/>
            <person name="Hwang C.Y."/>
            <person name="Yoon D.J."/>
        </authorList>
    </citation>
    <scope>NUCLEOTIDE SEQUENCE [LARGE SCALE GENOMIC DNA]</scope>
    <source>
        <strain evidence="2 3">KIGAM252</strain>
    </source>
</reference>
<keyword evidence="1" id="KW-0472">Membrane</keyword>
<dbReference type="Proteomes" id="UP000682403">
    <property type="component" value="Unassembled WGS sequence"/>
</dbReference>
<proteinExistence type="predicted"/>
<keyword evidence="3" id="KW-1185">Reference proteome</keyword>
<sequence length="143" mass="15603">MIARGGIIGLAGGIILGIFLKGIQALTGLKVYTLLLNVDFIYSKPLPEWVEFGIHLAVAVPIGIGFILIRDWLKFITLLKQSALALLITIPAGFLYFPLSILANKNVPSVYDIRAFGWWAAAHLVFAGVLVWGGWIVRRSASN</sequence>
<comment type="caution">
    <text evidence="2">The sequence shown here is derived from an EMBL/GenBank/DDBJ whole genome shotgun (WGS) entry which is preliminary data.</text>
</comment>
<organism evidence="2 3">
    <name type="scientific">Metabacillus flavus</name>
    <dbReference type="NCBI Taxonomy" id="2823519"/>
    <lineage>
        <taxon>Bacteria</taxon>
        <taxon>Bacillati</taxon>
        <taxon>Bacillota</taxon>
        <taxon>Bacilli</taxon>
        <taxon>Bacillales</taxon>
        <taxon>Bacillaceae</taxon>
        <taxon>Metabacillus</taxon>
    </lineage>
</organism>
<dbReference type="RefSeq" id="WP_211557911.1">
    <property type="nucleotide sequence ID" value="NZ_JAGVRK010000001.1"/>
</dbReference>